<feature type="domain" description="Helix-turn-helix" evidence="1">
    <location>
        <begin position="16"/>
        <end position="62"/>
    </location>
</feature>
<evidence type="ECO:0000313" key="3">
    <source>
        <dbReference type="Proteomes" id="UP000605568"/>
    </source>
</evidence>
<reference evidence="3" key="1">
    <citation type="journal article" date="2019" name="Int. J. Syst. Evol. Microbiol.">
        <title>The Global Catalogue of Microorganisms (GCM) 10K type strain sequencing project: providing services to taxonomists for standard genome sequencing and annotation.</title>
        <authorList>
            <consortium name="The Broad Institute Genomics Platform"/>
            <consortium name="The Broad Institute Genome Sequencing Center for Infectious Disease"/>
            <person name="Wu L."/>
            <person name="Ma J."/>
        </authorList>
    </citation>
    <scope>NUCLEOTIDE SEQUENCE [LARGE SCALE GENOMIC DNA]</scope>
    <source>
        <strain evidence="3">CGMCC 4.7367</strain>
    </source>
</reference>
<keyword evidence="3" id="KW-1185">Reference proteome</keyword>
<sequence>MPTTNATPGPEQPRILLRVEEAARRLSISRTTMFGLLKSGEIDSVLIGRLRRIPTTALDAYTATLAAGPNAA</sequence>
<name>A0ABQ3MPU4_9PSEU</name>
<evidence type="ECO:0000259" key="1">
    <source>
        <dbReference type="Pfam" id="PF12728"/>
    </source>
</evidence>
<comment type="caution">
    <text evidence="2">The sequence shown here is derived from an EMBL/GenBank/DDBJ whole genome shotgun (WGS) entry which is preliminary data.</text>
</comment>
<accession>A0ABQ3MPU4</accession>
<dbReference type="NCBIfam" id="TIGR01764">
    <property type="entry name" value="excise"/>
    <property type="match status" value="1"/>
</dbReference>
<proteinExistence type="predicted"/>
<organism evidence="2 3">
    <name type="scientific">Lentzea cavernae</name>
    <dbReference type="NCBI Taxonomy" id="2020703"/>
    <lineage>
        <taxon>Bacteria</taxon>
        <taxon>Bacillati</taxon>
        <taxon>Actinomycetota</taxon>
        <taxon>Actinomycetes</taxon>
        <taxon>Pseudonocardiales</taxon>
        <taxon>Pseudonocardiaceae</taxon>
        <taxon>Lentzea</taxon>
    </lineage>
</organism>
<gene>
    <name evidence="2" type="ORF">GCM10017774_75830</name>
</gene>
<dbReference type="RefSeq" id="WP_191304221.1">
    <property type="nucleotide sequence ID" value="NZ_BNAR01000017.1"/>
</dbReference>
<evidence type="ECO:0000313" key="2">
    <source>
        <dbReference type="EMBL" id="GHH56993.1"/>
    </source>
</evidence>
<protein>
    <recommendedName>
        <fullName evidence="1">Helix-turn-helix domain-containing protein</fullName>
    </recommendedName>
</protein>
<dbReference type="Pfam" id="PF12728">
    <property type="entry name" value="HTH_17"/>
    <property type="match status" value="1"/>
</dbReference>
<dbReference type="EMBL" id="BNAR01000017">
    <property type="protein sequence ID" value="GHH56993.1"/>
    <property type="molecule type" value="Genomic_DNA"/>
</dbReference>
<dbReference type="Proteomes" id="UP000605568">
    <property type="component" value="Unassembled WGS sequence"/>
</dbReference>
<dbReference type="InterPro" id="IPR041657">
    <property type="entry name" value="HTH_17"/>
</dbReference>
<dbReference type="InterPro" id="IPR010093">
    <property type="entry name" value="SinI_DNA-bd"/>
</dbReference>